<evidence type="ECO:0000313" key="2">
    <source>
        <dbReference type="EMBL" id="ETO83186.1"/>
    </source>
</evidence>
<proteinExistence type="predicted"/>
<comment type="caution">
    <text evidence="2">The sequence shown here is derived from an EMBL/GenBank/DDBJ whole genome shotgun (WGS) entry which is preliminary data.</text>
</comment>
<evidence type="ECO:0000256" key="1">
    <source>
        <dbReference type="SAM" id="MobiDB-lite"/>
    </source>
</evidence>
<feature type="region of interest" description="Disordered" evidence="1">
    <location>
        <begin position="176"/>
        <end position="212"/>
    </location>
</feature>
<name>A0A081AWC5_PHYNI</name>
<evidence type="ECO:0000313" key="3">
    <source>
        <dbReference type="Proteomes" id="UP000028582"/>
    </source>
</evidence>
<sequence>MSDQDTMDDHAAPQVQDSMFDEMAARAAAVWLEGETGRYAHGYCMPGARWQSRGRIVSDVTHTAVCGEDGAGQKDLHAIERYVLSRRQRLADPVERRVCYDGRSLRLTRTKRMVARYEFCKASDLVTEMQWIKIKTAWTESKSRMLKFQATLTEVAFDHEQCAIVAAEVMDGEENHQHRNAGRADHCGRDQRGNAGDGRTGHGGKFVNDDLA</sequence>
<gene>
    <name evidence="2" type="ORF">F444_02744</name>
</gene>
<accession>A0A081AWC5</accession>
<feature type="compositionally biased region" description="Basic and acidic residues" evidence="1">
    <location>
        <begin position="176"/>
        <end position="192"/>
    </location>
</feature>
<organism evidence="2 3">
    <name type="scientific">Phytophthora nicotianae P1976</name>
    <dbReference type="NCBI Taxonomy" id="1317066"/>
    <lineage>
        <taxon>Eukaryota</taxon>
        <taxon>Sar</taxon>
        <taxon>Stramenopiles</taxon>
        <taxon>Oomycota</taxon>
        <taxon>Peronosporomycetes</taxon>
        <taxon>Peronosporales</taxon>
        <taxon>Peronosporaceae</taxon>
        <taxon>Phytophthora</taxon>
    </lineage>
</organism>
<dbReference type="Proteomes" id="UP000028582">
    <property type="component" value="Unassembled WGS sequence"/>
</dbReference>
<feature type="compositionally biased region" description="Gly residues" evidence="1">
    <location>
        <begin position="195"/>
        <end position="204"/>
    </location>
</feature>
<dbReference type="OrthoDB" id="126293at2759"/>
<reference evidence="2 3" key="1">
    <citation type="submission" date="2013-11" db="EMBL/GenBank/DDBJ databases">
        <title>The Genome Sequence of Phytophthora parasitica P1976.</title>
        <authorList>
            <consortium name="The Broad Institute Genomics Platform"/>
            <person name="Russ C."/>
            <person name="Tyler B."/>
            <person name="Panabieres F."/>
            <person name="Shan W."/>
            <person name="Tripathy S."/>
            <person name="Grunwald N."/>
            <person name="Machado M."/>
            <person name="Johnson C.S."/>
            <person name="Walker B."/>
            <person name="Young S."/>
            <person name="Zeng Q."/>
            <person name="Gargeya S."/>
            <person name="Fitzgerald M."/>
            <person name="Haas B."/>
            <person name="Abouelleil A."/>
            <person name="Allen A.W."/>
            <person name="Alvarado L."/>
            <person name="Arachchi H.M."/>
            <person name="Berlin A.M."/>
            <person name="Chapman S.B."/>
            <person name="Gainer-Dewar J."/>
            <person name="Goldberg J."/>
            <person name="Griggs A."/>
            <person name="Gujja S."/>
            <person name="Hansen M."/>
            <person name="Howarth C."/>
            <person name="Imamovic A."/>
            <person name="Ireland A."/>
            <person name="Larimer J."/>
            <person name="McCowan C."/>
            <person name="Murphy C."/>
            <person name="Pearson M."/>
            <person name="Poon T.W."/>
            <person name="Priest M."/>
            <person name="Roberts A."/>
            <person name="Saif S."/>
            <person name="Shea T."/>
            <person name="Sisk P."/>
            <person name="Sykes S."/>
            <person name="Wortman J."/>
            <person name="Nusbaum C."/>
            <person name="Birren B."/>
        </authorList>
    </citation>
    <scope>NUCLEOTIDE SEQUENCE [LARGE SCALE GENOMIC DNA]</scope>
    <source>
        <strain evidence="2 3">P1976</strain>
    </source>
</reference>
<dbReference type="AlphaFoldDB" id="A0A081AWC5"/>
<dbReference type="EMBL" id="ANJA01000541">
    <property type="protein sequence ID" value="ETO83186.1"/>
    <property type="molecule type" value="Genomic_DNA"/>
</dbReference>
<protein>
    <submittedName>
        <fullName evidence="2">Uncharacterized protein</fullName>
    </submittedName>
</protein>